<protein>
    <submittedName>
        <fullName evidence="2">Uncharacterized protein</fullName>
    </submittedName>
</protein>
<feature type="region of interest" description="Disordered" evidence="1">
    <location>
        <begin position="1"/>
        <end position="25"/>
    </location>
</feature>
<proteinExistence type="predicted"/>
<dbReference type="EMBL" id="JACHBF010000007">
    <property type="protein sequence ID" value="MBB6492491.1"/>
    <property type="molecule type" value="Genomic_DNA"/>
</dbReference>
<evidence type="ECO:0000256" key="1">
    <source>
        <dbReference type="SAM" id="MobiDB-lite"/>
    </source>
</evidence>
<evidence type="ECO:0000313" key="3">
    <source>
        <dbReference type="Proteomes" id="UP000526625"/>
    </source>
</evidence>
<dbReference type="Proteomes" id="UP000526625">
    <property type="component" value="Unassembled WGS sequence"/>
</dbReference>
<sequence length="52" mass="6092">MSRDFKIDEMPRGFSTERPSTDPRKHMVRCRCGSVFPFEQDTVYAPSGEPRR</sequence>
<organism evidence="2 3">
    <name type="scientific">Rhizobium tropici</name>
    <dbReference type="NCBI Taxonomy" id="398"/>
    <lineage>
        <taxon>Bacteria</taxon>
        <taxon>Pseudomonadati</taxon>
        <taxon>Pseudomonadota</taxon>
        <taxon>Alphaproteobacteria</taxon>
        <taxon>Hyphomicrobiales</taxon>
        <taxon>Rhizobiaceae</taxon>
        <taxon>Rhizobium/Agrobacterium group</taxon>
        <taxon>Rhizobium</taxon>
    </lineage>
</organism>
<gene>
    <name evidence="2" type="ORF">GGD45_002898</name>
</gene>
<reference evidence="2 3" key="1">
    <citation type="submission" date="2020-08" db="EMBL/GenBank/DDBJ databases">
        <title>Genomic Encyclopedia of Type Strains, Phase IV (KMG-V): Genome sequencing to study the core and pangenomes of soil and plant-associated prokaryotes.</title>
        <authorList>
            <person name="Whitman W."/>
        </authorList>
    </citation>
    <scope>NUCLEOTIDE SEQUENCE [LARGE SCALE GENOMIC DNA]</scope>
    <source>
        <strain evidence="2 3">SEMIA 4059</strain>
    </source>
</reference>
<keyword evidence="3" id="KW-1185">Reference proteome</keyword>
<comment type="caution">
    <text evidence="2">The sequence shown here is derived from an EMBL/GenBank/DDBJ whole genome shotgun (WGS) entry which is preliminary data.</text>
</comment>
<accession>A0ABR6QZZ8</accession>
<feature type="compositionally biased region" description="Basic and acidic residues" evidence="1">
    <location>
        <begin position="1"/>
        <end position="11"/>
    </location>
</feature>
<name>A0ABR6QZZ8_RHITR</name>
<evidence type="ECO:0000313" key="2">
    <source>
        <dbReference type="EMBL" id="MBB6492491.1"/>
    </source>
</evidence>